<dbReference type="AlphaFoldDB" id="A0A6M3IV14"/>
<dbReference type="InterPro" id="IPR020036">
    <property type="entry name" value="PseH"/>
</dbReference>
<dbReference type="PANTHER" id="PTHR43415:SF3">
    <property type="entry name" value="GNAT-FAMILY ACETYLTRANSFERASE"/>
    <property type="match status" value="1"/>
</dbReference>
<dbReference type="InterPro" id="IPR016181">
    <property type="entry name" value="Acyl_CoA_acyltransferase"/>
</dbReference>
<feature type="domain" description="N-acetyltransferase" evidence="1">
    <location>
        <begin position="16"/>
        <end position="164"/>
    </location>
</feature>
<proteinExistence type="predicted"/>
<keyword evidence="2" id="KW-0808">Transferase</keyword>
<organism evidence="2">
    <name type="scientific">viral metagenome</name>
    <dbReference type="NCBI Taxonomy" id="1070528"/>
    <lineage>
        <taxon>unclassified sequences</taxon>
        <taxon>metagenomes</taxon>
        <taxon>organismal metagenomes</taxon>
    </lineage>
</organism>
<dbReference type="EMBL" id="MT141434">
    <property type="protein sequence ID" value="QJA61214.1"/>
    <property type="molecule type" value="Genomic_DNA"/>
</dbReference>
<name>A0A6M3IV14_9ZZZZ</name>
<dbReference type="PROSITE" id="PS51186">
    <property type="entry name" value="GNAT"/>
    <property type="match status" value="1"/>
</dbReference>
<dbReference type="Pfam" id="PF13420">
    <property type="entry name" value="Acetyltransf_4"/>
    <property type="match status" value="1"/>
</dbReference>
<sequence length="188" mass="22308">MLEFRDIVTQPKKITDKIREFRNRDDIRQWMYNDHIIGEDEHSRWLESLRQSSISSSDKPKRQVFVICDDDLPMGVVNLRDIDWIHSTASWGIYIAERTEIKKVGVKALNFIMQYAFYGLGLKKLNSTVFGNNKRGLIFNQTCGMKFQGVFRNEIQFDSLQRVDLYSFGLTKREWEENIKEIEQYPNK</sequence>
<evidence type="ECO:0000313" key="2">
    <source>
        <dbReference type="EMBL" id="QJA61214.1"/>
    </source>
</evidence>
<accession>A0A6M3IV14</accession>
<protein>
    <submittedName>
        <fullName evidence="2">Putative acetyltransferase</fullName>
    </submittedName>
</protein>
<dbReference type="GO" id="GO:0016747">
    <property type="term" value="F:acyltransferase activity, transferring groups other than amino-acyl groups"/>
    <property type="evidence" value="ECO:0007669"/>
    <property type="project" value="InterPro"/>
</dbReference>
<dbReference type="Gene3D" id="3.40.630.30">
    <property type="match status" value="1"/>
</dbReference>
<dbReference type="SUPFAM" id="SSF55729">
    <property type="entry name" value="Acyl-CoA N-acyltransferases (Nat)"/>
    <property type="match status" value="1"/>
</dbReference>
<evidence type="ECO:0000259" key="1">
    <source>
        <dbReference type="PROSITE" id="PS51186"/>
    </source>
</evidence>
<gene>
    <name evidence="2" type="ORF">MM415B00972_0011</name>
</gene>
<dbReference type="InterPro" id="IPR000182">
    <property type="entry name" value="GNAT_dom"/>
</dbReference>
<reference evidence="2" key="1">
    <citation type="submission" date="2020-03" db="EMBL/GenBank/DDBJ databases">
        <title>The deep terrestrial virosphere.</title>
        <authorList>
            <person name="Holmfeldt K."/>
            <person name="Nilsson E."/>
            <person name="Simone D."/>
            <person name="Lopez-Fernandez M."/>
            <person name="Wu X."/>
            <person name="de Brujin I."/>
            <person name="Lundin D."/>
            <person name="Andersson A."/>
            <person name="Bertilsson S."/>
            <person name="Dopson M."/>
        </authorList>
    </citation>
    <scope>NUCLEOTIDE SEQUENCE</scope>
    <source>
        <strain evidence="2">MM415B00972</strain>
    </source>
</reference>
<dbReference type="NCBIfam" id="TIGR03585">
    <property type="entry name" value="PseH"/>
    <property type="match status" value="1"/>
</dbReference>
<dbReference type="PANTHER" id="PTHR43415">
    <property type="entry name" value="SPERMIDINE N(1)-ACETYLTRANSFERASE"/>
    <property type="match status" value="1"/>
</dbReference>